<name>A0A1H0AVB1_9EURY</name>
<proteinExistence type="inferred from homology"/>
<dbReference type="Proteomes" id="UP000199370">
    <property type="component" value="Unassembled WGS sequence"/>
</dbReference>
<dbReference type="GO" id="GO:0016791">
    <property type="term" value="F:phosphatase activity"/>
    <property type="evidence" value="ECO:0007669"/>
    <property type="project" value="TreeGrafter"/>
</dbReference>
<dbReference type="InterPro" id="IPR041492">
    <property type="entry name" value="HAD_2"/>
</dbReference>
<dbReference type="InterPro" id="IPR051400">
    <property type="entry name" value="HAD-like_hydrolase"/>
</dbReference>
<dbReference type="PANTHER" id="PTHR46470:SF2">
    <property type="entry name" value="GLYCERALDEHYDE 3-PHOSPHATE PHOSPHATASE"/>
    <property type="match status" value="1"/>
</dbReference>
<keyword evidence="7" id="KW-1185">Reference proteome</keyword>
<keyword evidence="3" id="KW-0479">Metal-binding</keyword>
<dbReference type="EMBL" id="FNIA01000030">
    <property type="protein sequence ID" value="SDN37410.1"/>
    <property type="molecule type" value="Genomic_DNA"/>
</dbReference>
<accession>A0A1H0AVB1</accession>
<dbReference type="PANTHER" id="PTHR46470">
    <property type="entry name" value="N-ACYLNEURAMINATE-9-PHOSPHATASE"/>
    <property type="match status" value="1"/>
</dbReference>
<dbReference type="STRING" id="996166.SAMN05192554_13026"/>
<comment type="similarity">
    <text evidence="2">Belongs to the HAD-like hydrolase superfamily.</text>
</comment>
<dbReference type="AlphaFoldDB" id="A0A1H0AVB1"/>
<dbReference type="NCBIfam" id="TIGR01549">
    <property type="entry name" value="HAD-SF-IA-v1"/>
    <property type="match status" value="1"/>
</dbReference>
<evidence type="ECO:0000256" key="1">
    <source>
        <dbReference type="ARBA" id="ARBA00001946"/>
    </source>
</evidence>
<dbReference type="InterPro" id="IPR006439">
    <property type="entry name" value="HAD-SF_hydro_IA"/>
</dbReference>
<gene>
    <name evidence="6" type="ORF">SAMN05192554_13026</name>
</gene>
<evidence type="ECO:0000256" key="3">
    <source>
        <dbReference type="ARBA" id="ARBA00022723"/>
    </source>
</evidence>
<protein>
    <submittedName>
        <fullName evidence="6">Putative hydrolase of the HAD superfamily</fullName>
    </submittedName>
</protein>
<evidence type="ECO:0000313" key="7">
    <source>
        <dbReference type="Proteomes" id="UP000199370"/>
    </source>
</evidence>
<keyword evidence="4 6" id="KW-0378">Hydrolase</keyword>
<comment type="cofactor">
    <cofactor evidence="1">
        <name>Mg(2+)</name>
        <dbReference type="ChEBI" id="CHEBI:18420"/>
    </cofactor>
</comment>
<dbReference type="GO" id="GO:0044281">
    <property type="term" value="P:small molecule metabolic process"/>
    <property type="evidence" value="ECO:0007669"/>
    <property type="project" value="UniProtKB-ARBA"/>
</dbReference>
<organism evidence="6 7">
    <name type="scientific">Haloarchaeobius iranensis</name>
    <dbReference type="NCBI Taxonomy" id="996166"/>
    <lineage>
        <taxon>Archaea</taxon>
        <taxon>Methanobacteriati</taxon>
        <taxon>Methanobacteriota</taxon>
        <taxon>Stenosarchaea group</taxon>
        <taxon>Halobacteria</taxon>
        <taxon>Halobacteriales</taxon>
        <taxon>Halorubellaceae</taxon>
        <taxon>Haloarchaeobius</taxon>
    </lineage>
</organism>
<evidence type="ECO:0000313" key="6">
    <source>
        <dbReference type="EMBL" id="SDN37410.1"/>
    </source>
</evidence>
<dbReference type="SUPFAM" id="SSF56784">
    <property type="entry name" value="HAD-like"/>
    <property type="match status" value="1"/>
</dbReference>
<keyword evidence="5" id="KW-0460">Magnesium</keyword>
<dbReference type="GO" id="GO:0046872">
    <property type="term" value="F:metal ion binding"/>
    <property type="evidence" value="ECO:0007669"/>
    <property type="project" value="UniProtKB-KW"/>
</dbReference>
<reference evidence="6 7" key="1">
    <citation type="submission" date="2016-10" db="EMBL/GenBank/DDBJ databases">
        <authorList>
            <person name="de Groot N.N."/>
        </authorList>
    </citation>
    <scope>NUCLEOTIDE SEQUENCE [LARGE SCALE GENOMIC DNA]</scope>
    <source>
        <strain evidence="7">EB21,IBRC-M 10013,KCTC 4048</strain>
    </source>
</reference>
<dbReference type="Pfam" id="PF13419">
    <property type="entry name" value="HAD_2"/>
    <property type="match status" value="1"/>
</dbReference>
<dbReference type="InterPro" id="IPR036412">
    <property type="entry name" value="HAD-like_sf"/>
</dbReference>
<dbReference type="Gene3D" id="3.40.50.1000">
    <property type="entry name" value="HAD superfamily/HAD-like"/>
    <property type="match status" value="1"/>
</dbReference>
<sequence>MYAEAFEHVDVTPFGEPADLWAALDGPPDHDDWTGYIGAGFARLAAQHGRTDVDPLALAAALRASVDDAAVEFTEGASAALDSAASCGAVGLVTNGPSERQASKLHSLGVADRLDSVVYADDLDRKKPHALPFRRALAELGVSAERALYVGNSLAYDVAGAQNAGLPVAWLRAEDRTAAPYDPEYVIDSLSELPAILEGKR</sequence>
<evidence type="ECO:0000256" key="5">
    <source>
        <dbReference type="ARBA" id="ARBA00022842"/>
    </source>
</evidence>
<evidence type="ECO:0000256" key="4">
    <source>
        <dbReference type="ARBA" id="ARBA00022801"/>
    </source>
</evidence>
<evidence type="ECO:0000256" key="2">
    <source>
        <dbReference type="ARBA" id="ARBA00007958"/>
    </source>
</evidence>
<dbReference type="InterPro" id="IPR023214">
    <property type="entry name" value="HAD_sf"/>
</dbReference>